<evidence type="ECO:0000313" key="15">
    <source>
        <dbReference type="EMBL" id="SFJ01258.1"/>
    </source>
</evidence>
<protein>
    <recommendedName>
        <fullName evidence="6">Copper-containing nitrite reductase</fullName>
        <ecNumber evidence="5">1.7.2.1</ecNumber>
    </recommendedName>
</protein>
<dbReference type="EC" id="1.7.2.1" evidence="5"/>
<evidence type="ECO:0000256" key="9">
    <source>
        <dbReference type="ARBA" id="ARBA00023002"/>
    </source>
</evidence>
<comment type="cofactor">
    <cofactor evidence="2 12">
        <name>Cu(2+)</name>
        <dbReference type="ChEBI" id="CHEBI:29036"/>
    </cofactor>
</comment>
<evidence type="ECO:0000256" key="8">
    <source>
        <dbReference type="ARBA" id="ARBA00022737"/>
    </source>
</evidence>
<dbReference type="GO" id="GO:0005507">
    <property type="term" value="F:copper ion binding"/>
    <property type="evidence" value="ECO:0007669"/>
    <property type="project" value="InterPro"/>
</dbReference>
<dbReference type="PROSITE" id="PS51257">
    <property type="entry name" value="PROKAR_LIPOPROTEIN"/>
    <property type="match status" value="1"/>
</dbReference>
<evidence type="ECO:0000256" key="1">
    <source>
        <dbReference type="ARBA" id="ARBA00001960"/>
    </source>
</evidence>
<feature type="binding site" description="type 1 copper site" evidence="12">
    <location>
        <position position="316"/>
    </location>
    <ligand>
        <name>Cu cation</name>
        <dbReference type="ChEBI" id="CHEBI:23378"/>
        <label>1</label>
    </ligand>
</feature>
<evidence type="ECO:0000256" key="3">
    <source>
        <dbReference type="ARBA" id="ARBA00010609"/>
    </source>
</evidence>
<keyword evidence="10 12" id="KW-0186">Copper</keyword>
<evidence type="ECO:0000256" key="7">
    <source>
        <dbReference type="ARBA" id="ARBA00022723"/>
    </source>
</evidence>
<keyword evidence="7 12" id="KW-0479">Metal-binding</keyword>
<sequence>MKRIITSFALALLTLQACKQTTGDNGAKTTENSAMDMKVSGETEVQKKLDPPMVPAAIGNRAAKKVVVHLEATEEEGELADGVTYKFWTFNSTVPGTFIRIRVGDEVELHLKNASNSVMPHNIDLHAVNGPGGGAEATNVAPGKEAIFNFKALNPGLYVYHCAAAPVPLHIANGMYGLILVEPEGGLPKVDREYYIMQGEFYTKGKTDEKGLQEFDQDKGVDERPTYVVFNGKKNKLMGADALEAKVGETVRFFVGNGGPNLVSSFHVIGEIFDRVYVEGGDMINKNVQTTVIPAGGAAMVEFKVEEPGNYILVDHSIFRAFNKGAIGMLKVTGEKNPKIFHKVQ</sequence>
<dbReference type="CDD" id="cd11020">
    <property type="entry name" value="CuRO_1_CuNIR"/>
    <property type="match status" value="1"/>
</dbReference>
<dbReference type="InterPro" id="IPR011707">
    <property type="entry name" value="Cu-oxidase-like_N"/>
</dbReference>
<organism evidence="15 16">
    <name type="scientific">Kaistella treverensis</name>
    <dbReference type="NCBI Taxonomy" id="631455"/>
    <lineage>
        <taxon>Bacteria</taxon>
        <taxon>Pseudomonadati</taxon>
        <taxon>Bacteroidota</taxon>
        <taxon>Flavobacteriia</taxon>
        <taxon>Flavobacteriales</taxon>
        <taxon>Weeksellaceae</taxon>
        <taxon>Chryseobacterium group</taxon>
        <taxon>Kaistella</taxon>
    </lineage>
</organism>
<comment type="cofactor">
    <cofactor evidence="1 12">
        <name>Cu(+)</name>
        <dbReference type="ChEBI" id="CHEBI:49552"/>
    </cofactor>
</comment>
<comment type="similarity">
    <text evidence="3">Belongs to the multicopper oxidase family.</text>
</comment>
<evidence type="ECO:0000259" key="14">
    <source>
        <dbReference type="Pfam" id="PF07732"/>
    </source>
</evidence>
<evidence type="ECO:0000256" key="13">
    <source>
        <dbReference type="SAM" id="SignalP"/>
    </source>
</evidence>
<evidence type="ECO:0000313" key="16">
    <source>
        <dbReference type="Proteomes" id="UP000242560"/>
    </source>
</evidence>
<dbReference type="SUPFAM" id="SSF49503">
    <property type="entry name" value="Cupredoxins"/>
    <property type="match status" value="2"/>
</dbReference>
<dbReference type="PANTHER" id="PTHR11709">
    <property type="entry name" value="MULTI-COPPER OXIDASE"/>
    <property type="match status" value="1"/>
</dbReference>
<feature type="binding site" description="type 1 copper site" evidence="12">
    <location>
        <position position="162"/>
    </location>
    <ligand>
        <name>Cu cation</name>
        <dbReference type="ChEBI" id="CHEBI:23378"/>
        <label>1</label>
    </ligand>
</feature>
<evidence type="ECO:0000256" key="6">
    <source>
        <dbReference type="ARBA" id="ARBA00017290"/>
    </source>
</evidence>
<evidence type="ECO:0000256" key="5">
    <source>
        <dbReference type="ARBA" id="ARBA00011882"/>
    </source>
</evidence>
<dbReference type="AlphaFoldDB" id="A0A1I3MW88"/>
<dbReference type="PRINTS" id="PR00695">
    <property type="entry name" value="CUNO2RDTASE"/>
</dbReference>
<dbReference type="Proteomes" id="UP000242560">
    <property type="component" value="Unassembled WGS sequence"/>
</dbReference>
<evidence type="ECO:0000256" key="4">
    <source>
        <dbReference type="ARBA" id="ARBA00011233"/>
    </source>
</evidence>
<evidence type="ECO:0000256" key="10">
    <source>
        <dbReference type="ARBA" id="ARBA00023008"/>
    </source>
</evidence>
<evidence type="ECO:0000256" key="11">
    <source>
        <dbReference type="ARBA" id="ARBA00049340"/>
    </source>
</evidence>
<accession>A0A1I3MW88</accession>
<dbReference type="Gene3D" id="2.60.40.420">
    <property type="entry name" value="Cupredoxins - blue copper proteins"/>
    <property type="match status" value="2"/>
</dbReference>
<name>A0A1I3MW88_9FLAO</name>
<evidence type="ECO:0000256" key="2">
    <source>
        <dbReference type="ARBA" id="ARBA00001973"/>
    </source>
</evidence>
<feature type="signal peptide" evidence="13">
    <location>
        <begin position="1"/>
        <end position="19"/>
    </location>
</feature>
<feature type="chain" id="PRO_5015307639" description="Copper-containing nitrite reductase" evidence="13">
    <location>
        <begin position="20"/>
        <end position="345"/>
    </location>
</feature>
<dbReference type="NCBIfam" id="TIGR02376">
    <property type="entry name" value="Cu_nitrite_red"/>
    <property type="match status" value="1"/>
</dbReference>
<feature type="binding site" description="type 1 copper site" evidence="12">
    <location>
        <position position="175"/>
    </location>
    <ligand>
        <name>Cu cation</name>
        <dbReference type="ChEBI" id="CHEBI:23378"/>
        <label>1</label>
    </ligand>
</feature>
<dbReference type="InterPro" id="IPR045087">
    <property type="entry name" value="Cu-oxidase_fam"/>
</dbReference>
<keyword evidence="13" id="KW-0732">Signal</keyword>
<comment type="catalytic activity">
    <reaction evidence="11">
        <text>nitric oxide + Fe(III)-[cytochrome c] + H2O = Fe(II)-[cytochrome c] + nitrite + 2 H(+)</text>
        <dbReference type="Rhea" id="RHEA:15233"/>
        <dbReference type="Rhea" id="RHEA-COMP:10350"/>
        <dbReference type="Rhea" id="RHEA-COMP:14399"/>
        <dbReference type="ChEBI" id="CHEBI:15377"/>
        <dbReference type="ChEBI" id="CHEBI:15378"/>
        <dbReference type="ChEBI" id="CHEBI:16301"/>
        <dbReference type="ChEBI" id="CHEBI:16480"/>
        <dbReference type="ChEBI" id="CHEBI:29033"/>
        <dbReference type="ChEBI" id="CHEBI:29034"/>
        <dbReference type="EC" id="1.7.2.1"/>
    </reaction>
</comment>
<dbReference type="EMBL" id="FORQ01000003">
    <property type="protein sequence ID" value="SFJ01258.1"/>
    <property type="molecule type" value="Genomic_DNA"/>
</dbReference>
<dbReference type="InterPro" id="IPR001287">
    <property type="entry name" value="NO2-reductase_Cu"/>
</dbReference>
<dbReference type="Pfam" id="PF07732">
    <property type="entry name" value="Cu-oxidase_3"/>
    <property type="match status" value="1"/>
</dbReference>
<gene>
    <name evidence="15" type="ORF">SAMN05421638_1832</name>
</gene>
<evidence type="ECO:0000256" key="12">
    <source>
        <dbReference type="PIRSR" id="PIRSR601287-1"/>
    </source>
</evidence>
<comment type="subunit">
    <text evidence="4">Homotrimer.</text>
</comment>
<dbReference type="PANTHER" id="PTHR11709:SF394">
    <property type="entry name" value="FI03373P-RELATED"/>
    <property type="match status" value="1"/>
</dbReference>
<feature type="binding site" description="type 1 copper site" evidence="12">
    <location>
        <position position="170"/>
    </location>
    <ligand>
        <name>Cu cation</name>
        <dbReference type="ChEBI" id="CHEBI:23378"/>
        <label>1</label>
    </ligand>
</feature>
<dbReference type="GO" id="GO:0050421">
    <property type="term" value="F:nitrite reductase (NO-forming) activity"/>
    <property type="evidence" value="ECO:0007669"/>
    <property type="project" value="UniProtKB-EC"/>
</dbReference>
<reference evidence="16" key="1">
    <citation type="submission" date="2016-10" db="EMBL/GenBank/DDBJ databases">
        <authorList>
            <person name="Varghese N."/>
            <person name="Submissions S."/>
        </authorList>
    </citation>
    <scope>NUCLEOTIDE SEQUENCE [LARGE SCALE GENOMIC DNA]</scope>
    <source>
        <strain evidence="16">DSM 22251</strain>
    </source>
</reference>
<feature type="domain" description="Plastocyanin-like" evidence="14">
    <location>
        <begin position="74"/>
        <end position="184"/>
    </location>
</feature>
<keyword evidence="16" id="KW-1185">Reference proteome</keyword>
<keyword evidence="8" id="KW-0677">Repeat</keyword>
<dbReference type="RefSeq" id="WP_089820041.1">
    <property type="nucleotide sequence ID" value="NZ_FORQ01000003.1"/>
</dbReference>
<dbReference type="InterPro" id="IPR008972">
    <property type="entry name" value="Cupredoxin"/>
</dbReference>
<proteinExistence type="inferred from homology"/>
<dbReference type="CDD" id="cd04208">
    <property type="entry name" value="CuRO_2_CuNIR"/>
    <property type="match status" value="1"/>
</dbReference>
<feature type="binding site" description="type 1 copper site" evidence="12">
    <location>
        <position position="121"/>
    </location>
    <ligand>
        <name>Cu cation</name>
        <dbReference type="ChEBI" id="CHEBI:23378"/>
        <label>1</label>
    </ligand>
</feature>
<feature type="binding site" description="type 1 copper site" evidence="12">
    <location>
        <position position="126"/>
    </location>
    <ligand>
        <name>Cu cation</name>
        <dbReference type="ChEBI" id="CHEBI:23378"/>
        <label>1</label>
    </ligand>
</feature>
<dbReference type="FunFam" id="2.60.40.420:FF:000093">
    <property type="entry name" value="Copper-containing nitrite reductase"/>
    <property type="match status" value="1"/>
</dbReference>
<feature type="binding site" description="type 1 copper site" evidence="12">
    <location>
        <position position="161"/>
    </location>
    <ligand>
        <name>Cu cation</name>
        <dbReference type="ChEBI" id="CHEBI:23378"/>
        <label>1</label>
    </ligand>
</feature>
<keyword evidence="9" id="KW-0560">Oxidoreductase</keyword>